<dbReference type="InterPro" id="IPR015409">
    <property type="entry name" value="Lactate_DH_C"/>
</dbReference>
<keyword evidence="2" id="KW-0285">Flavoprotein</keyword>
<dbReference type="Gene3D" id="3.30.43.10">
    <property type="entry name" value="Uridine Diphospho-n-acetylenolpyruvylglucosamine Reductase, domain 2"/>
    <property type="match status" value="2"/>
</dbReference>
<dbReference type="InterPro" id="IPR016166">
    <property type="entry name" value="FAD-bd_PCMH"/>
</dbReference>
<evidence type="ECO:0000256" key="4">
    <source>
        <dbReference type="ARBA" id="ARBA00023002"/>
    </source>
</evidence>
<evidence type="ECO:0000313" key="8">
    <source>
        <dbReference type="Proteomes" id="UP001642484"/>
    </source>
</evidence>
<dbReference type="InterPro" id="IPR016164">
    <property type="entry name" value="FAD-linked_Oxase-like_C"/>
</dbReference>
<dbReference type="EMBL" id="CAXAMN010006247">
    <property type="protein sequence ID" value="CAK9017016.1"/>
    <property type="molecule type" value="Genomic_DNA"/>
</dbReference>
<keyword evidence="3" id="KW-0274">FAD</keyword>
<dbReference type="InterPro" id="IPR006094">
    <property type="entry name" value="Oxid_FAD_bind_N"/>
</dbReference>
<evidence type="ECO:0000259" key="6">
    <source>
        <dbReference type="PROSITE" id="PS51387"/>
    </source>
</evidence>
<evidence type="ECO:0000256" key="5">
    <source>
        <dbReference type="SAM" id="MobiDB-lite"/>
    </source>
</evidence>
<feature type="domain" description="FAD-binding PCMH-type" evidence="6">
    <location>
        <begin position="103"/>
        <end position="294"/>
    </location>
</feature>
<reference evidence="7 8" key="1">
    <citation type="submission" date="2024-02" db="EMBL/GenBank/DDBJ databases">
        <authorList>
            <person name="Chen Y."/>
            <person name="Shah S."/>
            <person name="Dougan E. K."/>
            <person name="Thang M."/>
            <person name="Chan C."/>
        </authorList>
    </citation>
    <scope>NUCLEOTIDE SEQUENCE [LARGE SCALE GENOMIC DNA]</scope>
</reference>
<feature type="region of interest" description="Disordered" evidence="5">
    <location>
        <begin position="583"/>
        <end position="628"/>
    </location>
</feature>
<protein>
    <recommendedName>
        <fullName evidence="6">FAD-binding PCMH-type domain-containing protein</fullName>
    </recommendedName>
</protein>
<dbReference type="InterPro" id="IPR036318">
    <property type="entry name" value="FAD-bd_PCMH-like_sf"/>
</dbReference>
<evidence type="ECO:0000256" key="1">
    <source>
        <dbReference type="ARBA" id="ARBA00001974"/>
    </source>
</evidence>
<evidence type="ECO:0000256" key="2">
    <source>
        <dbReference type="ARBA" id="ARBA00022630"/>
    </source>
</evidence>
<evidence type="ECO:0000313" key="7">
    <source>
        <dbReference type="EMBL" id="CAK9017016.1"/>
    </source>
</evidence>
<organism evidence="7 8">
    <name type="scientific">Durusdinium trenchii</name>
    <dbReference type="NCBI Taxonomy" id="1381693"/>
    <lineage>
        <taxon>Eukaryota</taxon>
        <taxon>Sar</taxon>
        <taxon>Alveolata</taxon>
        <taxon>Dinophyceae</taxon>
        <taxon>Suessiales</taxon>
        <taxon>Symbiodiniaceae</taxon>
        <taxon>Durusdinium</taxon>
    </lineage>
</organism>
<sequence>MLMLRRIHLQPGLMARHVSSKPGKRSFSLRAVCGAGLVGCGAGYLLSRMDGQLRERQLPGAGFRVCCEEMITPKQQALPNELRGIVGKQHVVENVTETGTMVGKGHAMVVVRPGTLQETMKVLEACLNAEVAILPQGAKTGITGGSVPRPCDRPMVVISTQRLQKILPIGDEAKQVLCFAGAGIFSVQETLKPLNRDSHSVLGSIFLNPSVAAGVAFGSGGTQIHKGPAFTNRALYCRVDANGQLKLVNTLGLNAHEDVVAFLVACHQDNAQALSSKDMDAKCTRAASWPKYPQHLTKLDGQVSRYNADLTGEDCNRSEGKVFILATIHDTFPMPQESKMVWVSCKDFATANHIKQKVALASPNCLPKQFEYMGREQFDCVDQGGRGIIKLIEMVGMSNLGTLWNFKLKFESLPLPFVNIIADKLLWYLNSAIPESLPKPLMEQGRKFDHHLIMEMTEFGNGELKQLDERLQRQLALNPGDISCYVCQDAFEKSRVMLFRFAVQPSIQTITVGKGRQGLIIDYAMPKNFDRILEMPKDCDIEMRCLCSHFGCNVFHESLMLSNDVDVKEVKKRIKQVIDEAGGKLPAEHGHGTEYEAPCSTQERWKRIDPTNSMNPGVGHSSSLKGYL</sequence>
<dbReference type="Pfam" id="PF01565">
    <property type="entry name" value="FAD_binding_4"/>
    <property type="match status" value="1"/>
</dbReference>
<proteinExistence type="predicted"/>
<accession>A0ABP0JRZ6</accession>
<keyword evidence="8" id="KW-1185">Reference proteome</keyword>
<dbReference type="SUPFAM" id="SSF56176">
    <property type="entry name" value="FAD-binding/transporter-associated domain-like"/>
    <property type="match status" value="1"/>
</dbReference>
<dbReference type="PROSITE" id="PS51387">
    <property type="entry name" value="FAD_PCMH"/>
    <property type="match status" value="1"/>
</dbReference>
<name>A0ABP0JRZ6_9DINO</name>
<dbReference type="Pfam" id="PF09330">
    <property type="entry name" value="Lact-deh-memb"/>
    <property type="match status" value="1"/>
</dbReference>
<keyword evidence="4" id="KW-0560">Oxidoreductase</keyword>
<feature type="compositionally biased region" description="Basic and acidic residues" evidence="5">
    <location>
        <begin position="583"/>
        <end position="594"/>
    </location>
</feature>
<dbReference type="InterPro" id="IPR051264">
    <property type="entry name" value="FAD-oxidored/transferase_4"/>
</dbReference>
<gene>
    <name evidence="7" type="ORF">CCMP2556_LOCUS12727</name>
</gene>
<comment type="cofactor">
    <cofactor evidence="1">
        <name>FAD</name>
        <dbReference type="ChEBI" id="CHEBI:57692"/>
    </cofactor>
</comment>
<feature type="compositionally biased region" description="Polar residues" evidence="5">
    <location>
        <begin position="610"/>
        <end position="628"/>
    </location>
</feature>
<evidence type="ECO:0000256" key="3">
    <source>
        <dbReference type="ARBA" id="ARBA00022827"/>
    </source>
</evidence>
<dbReference type="InterPro" id="IPR016169">
    <property type="entry name" value="FAD-bd_PCMH_sub2"/>
</dbReference>
<comment type="caution">
    <text evidence="7">The sequence shown here is derived from an EMBL/GenBank/DDBJ whole genome shotgun (WGS) entry which is preliminary data.</text>
</comment>
<dbReference type="Proteomes" id="UP001642484">
    <property type="component" value="Unassembled WGS sequence"/>
</dbReference>
<dbReference type="Gene3D" id="3.30.465.10">
    <property type="match status" value="1"/>
</dbReference>
<dbReference type="SUPFAM" id="SSF55103">
    <property type="entry name" value="FAD-linked oxidases, C-terminal domain"/>
    <property type="match status" value="1"/>
</dbReference>
<dbReference type="PANTHER" id="PTHR43716:SF1">
    <property type="entry name" value="D-2-HYDROXYGLUTARATE DEHYDROGENASE, MITOCHONDRIAL"/>
    <property type="match status" value="1"/>
</dbReference>
<dbReference type="InterPro" id="IPR016167">
    <property type="entry name" value="FAD-bd_PCMH_sub1"/>
</dbReference>
<dbReference type="PANTHER" id="PTHR43716">
    <property type="entry name" value="D-2-HYDROXYGLUTARATE DEHYDROGENASE, MITOCHONDRIAL"/>
    <property type="match status" value="1"/>
</dbReference>